<organism evidence="1 2">
    <name type="scientific">Vicia faba</name>
    <name type="common">Broad bean</name>
    <name type="synonym">Faba vulgaris</name>
    <dbReference type="NCBI Taxonomy" id="3906"/>
    <lineage>
        <taxon>Eukaryota</taxon>
        <taxon>Viridiplantae</taxon>
        <taxon>Streptophyta</taxon>
        <taxon>Embryophyta</taxon>
        <taxon>Tracheophyta</taxon>
        <taxon>Spermatophyta</taxon>
        <taxon>Magnoliopsida</taxon>
        <taxon>eudicotyledons</taxon>
        <taxon>Gunneridae</taxon>
        <taxon>Pentapetalae</taxon>
        <taxon>rosids</taxon>
        <taxon>fabids</taxon>
        <taxon>Fabales</taxon>
        <taxon>Fabaceae</taxon>
        <taxon>Papilionoideae</taxon>
        <taxon>50 kb inversion clade</taxon>
        <taxon>NPAAA clade</taxon>
        <taxon>Hologalegina</taxon>
        <taxon>IRL clade</taxon>
        <taxon>Fabeae</taxon>
        <taxon>Vicia</taxon>
    </lineage>
</organism>
<dbReference type="Gene3D" id="3.20.20.80">
    <property type="entry name" value="Glycosidases"/>
    <property type="match status" value="1"/>
</dbReference>
<dbReference type="EMBL" id="OX451740">
    <property type="protein sequence ID" value="CAI8614342.1"/>
    <property type="molecule type" value="Genomic_DNA"/>
</dbReference>
<dbReference type="Proteomes" id="UP001157006">
    <property type="component" value="Chromosome 5"/>
</dbReference>
<proteinExistence type="predicted"/>
<evidence type="ECO:0000313" key="2">
    <source>
        <dbReference type="Proteomes" id="UP001157006"/>
    </source>
</evidence>
<name>A0AAV1B117_VICFA</name>
<keyword evidence="2" id="KW-1185">Reference proteome</keyword>
<sequence length="89" mass="9869">MVVIPNIMLERISNDPKAADAWVYQNVTTYLFPDGVNIEYVVVGLGTKIKFIVPFNANIYYSPDANPVPSAGDLRPEILNSNIIFEAPN</sequence>
<gene>
    <name evidence="1" type="ORF">VFH_V125360</name>
</gene>
<protein>
    <submittedName>
        <fullName evidence="1">Uncharacterized protein</fullName>
    </submittedName>
</protein>
<accession>A0AAV1B117</accession>
<dbReference type="AlphaFoldDB" id="A0AAV1B117"/>
<reference evidence="1 2" key="1">
    <citation type="submission" date="2023-01" db="EMBL/GenBank/DDBJ databases">
        <authorList>
            <person name="Kreplak J."/>
        </authorList>
    </citation>
    <scope>NUCLEOTIDE SEQUENCE [LARGE SCALE GENOMIC DNA]</scope>
</reference>
<evidence type="ECO:0000313" key="1">
    <source>
        <dbReference type="EMBL" id="CAI8614342.1"/>
    </source>
</evidence>